<evidence type="ECO:0000313" key="1">
    <source>
        <dbReference type="EMBL" id="KKK64456.1"/>
    </source>
</evidence>
<dbReference type="AlphaFoldDB" id="A0A0F8ZWX0"/>
<dbReference type="EMBL" id="LAZR01061017">
    <property type="protein sequence ID" value="KKK64456.1"/>
    <property type="molecule type" value="Genomic_DNA"/>
</dbReference>
<protein>
    <submittedName>
        <fullName evidence="1">Uncharacterized protein</fullName>
    </submittedName>
</protein>
<proteinExistence type="predicted"/>
<comment type="caution">
    <text evidence="1">The sequence shown here is derived from an EMBL/GenBank/DDBJ whole genome shotgun (WGS) entry which is preliminary data.</text>
</comment>
<accession>A0A0F8ZWX0</accession>
<name>A0A0F8ZWX0_9ZZZZ</name>
<reference evidence="1" key="1">
    <citation type="journal article" date="2015" name="Nature">
        <title>Complex archaea that bridge the gap between prokaryotes and eukaryotes.</title>
        <authorList>
            <person name="Spang A."/>
            <person name="Saw J.H."/>
            <person name="Jorgensen S.L."/>
            <person name="Zaremba-Niedzwiedzka K."/>
            <person name="Martijn J."/>
            <person name="Lind A.E."/>
            <person name="van Eijk R."/>
            <person name="Schleper C."/>
            <person name="Guy L."/>
            <person name="Ettema T.J."/>
        </authorList>
    </citation>
    <scope>NUCLEOTIDE SEQUENCE</scope>
</reference>
<gene>
    <name evidence="1" type="ORF">LCGC14_2984030</name>
</gene>
<sequence length="204" mass="22960">MRTVLIVDKGASAIECRFDAEVWATGAVLSEMVEDDVLDDTCTKVFCFNGEGADLAREHRIEVISCENFPDMGFDYFRGDVSRMVAYAIHAGYERVEIYGVDFDEEFDLDKPRITYWLGVAKGRGIEVGITEGSKLFRVMKDNIKARYRGNRASRVGHSNPAFRDFLEAARKTGDPFCFVDGLDPSAITVTSRDGKEEVVWRTN</sequence>
<organism evidence="1">
    <name type="scientific">marine sediment metagenome</name>
    <dbReference type="NCBI Taxonomy" id="412755"/>
    <lineage>
        <taxon>unclassified sequences</taxon>
        <taxon>metagenomes</taxon>
        <taxon>ecological metagenomes</taxon>
    </lineage>
</organism>